<keyword evidence="3" id="KW-1185">Reference proteome</keyword>
<evidence type="ECO:0000313" key="1">
    <source>
        <dbReference type="EMBL" id="PAA46107.1"/>
    </source>
</evidence>
<dbReference type="EMBL" id="NIVC01005050">
    <property type="protein sequence ID" value="PAA46107.1"/>
    <property type="molecule type" value="Genomic_DNA"/>
</dbReference>
<accession>A0A267DBP7</accession>
<dbReference type="Proteomes" id="UP000215902">
    <property type="component" value="Unassembled WGS sequence"/>
</dbReference>
<sequence length="220" mass="25475">ANSTPEHNRMASYHGLKEPENVGYYAVIRFGKDIAYNYHNSIKRIASIIQRSHNGQDCAFLPDVQLIEGEDRRQYGYGLLYFPSFEAAKYWYECTNEVRQQDWLWSAAILLVPARGAFDKAMSVVEINDWSDFRDQTAFENEYLAELNDPSDGRWNVVACPDYLQYRLRSSWSPKYLVINQWPDVEAWRRYRQANGVRVHHFALTAATGTVAVGVNLNVH</sequence>
<dbReference type="EMBL" id="NIVC01001876">
    <property type="protein sequence ID" value="PAA63056.1"/>
    <property type="molecule type" value="Genomic_DNA"/>
</dbReference>
<proteinExistence type="predicted"/>
<feature type="non-terminal residue" evidence="1">
    <location>
        <position position="1"/>
    </location>
</feature>
<gene>
    <name evidence="2" type="ORF">BOX15_Mlig002947g1</name>
    <name evidence="1" type="ORF">BOX15_Mlig002947g2</name>
</gene>
<dbReference type="AlphaFoldDB" id="A0A267DBP7"/>
<name>A0A267DBP7_9PLAT</name>
<protein>
    <submittedName>
        <fullName evidence="1">Uncharacterized protein</fullName>
    </submittedName>
</protein>
<evidence type="ECO:0000313" key="2">
    <source>
        <dbReference type="EMBL" id="PAA63056.1"/>
    </source>
</evidence>
<reference evidence="1 3" key="1">
    <citation type="submission" date="2017-06" db="EMBL/GenBank/DDBJ databases">
        <title>A platform for efficient transgenesis in Macrostomum lignano, a flatworm model organism for stem cell research.</title>
        <authorList>
            <person name="Berezikov E."/>
        </authorList>
    </citation>
    <scope>NUCLEOTIDE SEQUENCE [LARGE SCALE GENOMIC DNA]</scope>
    <source>
        <strain evidence="1">DV1</strain>
        <tissue evidence="1">Whole organism</tissue>
    </source>
</reference>
<evidence type="ECO:0000313" key="3">
    <source>
        <dbReference type="Proteomes" id="UP000215902"/>
    </source>
</evidence>
<organism evidence="1 3">
    <name type="scientific">Macrostomum lignano</name>
    <dbReference type="NCBI Taxonomy" id="282301"/>
    <lineage>
        <taxon>Eukaryota</taxon>
        <taxon>Metazoa</taxon>
        <taxon>Spiralia</taxon>
        <taxon>Lophotrochozoa</taxon>
        <taxon>Platyhelminthes</taxon>
        <taxon>Rhabditophora</taxon>
        <taxon>Macrostomorpha</taxon>
        <taxon>Macrostomida</taxon>
        <taxon>Macrostomidae</taxon>
        <taxon>Macrostomum</taxon>
    </lineage>
</organism>
<comment type="caution">
    <text evidence="1">The sequence shown here is derived from an EMBL/GenBank/DDBJ whole genome shotgun (WGS) entry which is preliminary data.</text>
</comment>